<dbReference type="InterPro" id="IPR039426">
    <property type="entry name" value="TonB-dep_rcpt-like"/>
</dbReference>
<protein>
    <submittedName>
        <fullName evidence="9">Carboxypeptidase family protein</fullName>
    </submittedName>
</protein>
<evidence type="ECO:0000256" key="2">
    <source>
        <dbReference type="ARBA" id="ARBA00022448"/>
    </source>
</evidence>
<keyword evidence="4" id="KW-0812">Transmembrane</keyword>
<organism evidence="9 10">
    <name type="scientific">Edaphobacter modestus</name>
    <dbReference type="NCBI Taxonomy" id="388466"/>
    <lineage>
        <taxon>Bacteria</taxon>
        <taxon>Pseudomonadati</taxon>
        <taxon>Acidobacteriota</taxon>
        <taxon>Terriglobia</taxon>
        <taxon>Terriglobales</taxon>
        <taxon>Acidobacteriaceae</taxon>
        <taxon>Edaphobacter</taxon>
    </lineage>
</organism>
<name>A0A4Q7Y115_9BACT</name>
<proteinExistence type="predicted"/>
<dbReference type="Proteomes" id="UP000292958">
    <property type="component" value="Unassembled WGS sequence"/>
</dbReference>
<dbReference type="GO" id="GO:0044718">
    <property type="term" value="P:siderophore transmembrane transport"/>
    <property type="evidence" value="ECO:0007669"/>
    <property type="project" value="TreeGrafter"/>
</dbReference>
<gene>
    <name evidence="9" type="ORF">BDD14_6319</name>
</gene>
<keyword evidence="5" id="KW-0472">Membrane</keyword>
<dbReference type="Gene3D" id="2.40.170.20">
    <property type="entry name" value="TonB-dependent receptor, beta-barrel domain"/>
    <property type="match status" value="1"/>
</dbReference>
<evidence type="ECO:0000256" key="5">
    <source>
        <dbReference type="ARBA" id="ARBA00023136"/>
    </source>
</evidence>
<keyword evidence="9" id="KW-0121">Carboxypeptidase</keyword>
<dbReference type="EMBL" id="SHKW01000007">
    <property type="protein sequence ID" value="RZU29711.1"/>
    <property type="molecule type" value="Genomic_DNA"/>
</dbReference>
<feature type="region of interest" description="Disordered" evidence="7">
    <location>
        <begin position="616"/>
        <end position="637"/>
    </location>
</feature>
<dbReference type="GO" id="GO:0004180">
    <property type="term" value="F:carboxypeptidase activity"/>
    <property type="evidence" value="ECO:0007669"/>
    <property type="project" value="UniProtKB-KW"/>
</dbReference>
<evidence type="ECO:0000256" key="4">
    <source>
        <dbReference type="ARBA" id="ARBA00022692"/>
    </source>
</evidence>
<dbReference type="GO" id="GO:0015344">
    <property type="term" value="F:siderophore uptake transmembrane transporter activity"/>
    <property type="evidence" value="ECO:0007669"/>
    <property type="project" value="TreeGrafter"/>
</dbReference>
<keyword evidence="3" id="KW-1134">Transmembrane beta strand</keyword>
<dbReference type="PANTHER" id="PTHR30069:SF46">
    <property type="entry name" value="OAR PROTEIN"/>
    <property type="match status" value="1"/>
</dbReference>
<dbReference type="SUPFAM" id="SSF56935">
    <property type="entry name" value="Porins"/>
    <property type="match status" value="1"/>
</dbReference>
<keyword evidence="9" id="KW-0378">Hydrolase</keyword>
<dbReference type="PANTHER" id="PTHR30069">
    <property type="entry name" value="TONB-DEPENDENT OUTER MEMBRANE RECEPTOR"/>
    <property type="match status" value="1"/>
</dbReference>
<dbReference type="InterPro" id="IPR057601">
    <property type="entry name" value="Oar-like_b-barrel"/>
</dbReference>
<comment type="subcellular location">
    <subcellularLocation>
        <location evidence="1">Cell outer membrane</location>
        <topology evidence="1">Multi-pass membrane protein</topology>
    </subcellularLocation>
</comment>
<evidence type="ECO:0000313" key="9">
    <source>
        <dbReference type="EMBL" id="RZU29711.1"/>
    </source>
</evidence>
<evidence type="ECO:0000313" key="10">
    <source>
        <dbReference type="Proteomes" id="UP000292958"/>
    </source>
</evidence>
<keyword evidence="2" id="KW-0813">Transport</keyword>
<evidence type="ECO:0000256" key="1">
    <source>
        <dbReference type="ARBA" id="ARBA00004571"/>
    </source>
</evidence>
<dbReference type="RefSeq" id="WP_130424988.1">
    <property type="nucleotide sequence ID" value="NZ_SHKW01000007.1"/>
</dbReference>
<evidence type="ECO:0000256" key="3">
    <source>
        <dbReference type="ARBA" id="ARBA00022452"/>
    </source>
</evidence>
<feature type="domain" description="TonB-dependent transporter Oar-like beta-barrel" evidence="8">
    <location>
        <begin position="272"/>
        <end position="1164"/>
    </location>
</feature>
<sequence length="1171" mass="125332">MSEISCYKNAKSGSLHRRLRNAIRTFVSSGLLIALCPTAYGQTATGQFNGHVLDNTDAAVVGATVTLINPQSGLNRVAITNGEGLYQFPLLPPGRYKLTASQNGFQTAASPELQLDVNQNATQDFHLQVGSKMETVDVSASAELLQASSTELGTAVEQRTVNELPLNGRNFTALLTLAPGVNAVNYSQNKTVGYSTGFGAPGLPTATFVYPSVQGQWNRENLYFMDGIINTAAFGGSYDIPPIVDAIQEFKIQSHNDVAEFGGVLGGVVNLVTKSGTNAYHGAIWEYLRNNAFDARNPFTDFKGNVSAAPASFRQNEYGGDIGGPVRIPKIYNGQDRTFFFFAYEGWRYSKAAGLTYISPTPAELNGDFTNPSVLTTSPTTGQKVPALLYNPFSTTGTPGNYTRQLLGDGRHIPASMIDPVNQAFLKNYGDTPNFTPTTPGGPNTILNAVGTDNANQYNGRIDQNFGANNVLWFRYSVLAGGNLNPLAAHVATVSSATNRNFGGGYTHVFTPSLILDARVGYSGRFNTVTETKPIGVTADSGFPGVEATYGHVSFTYPSASYNTIGGSGPSGSTTHELSYAGNITWLHGNHQIRFGFQQIIPQRTTGLSGGHFGGASFTHDPSETADPRNASSTGNPLASALIGTPHNGRFQSQQNGLRFYASAAYIQDSWKVTPKLTISAGLRWDSQSSPRILVGSAAMLDPNTGNWIVSGGKLPPPCDPGAGIYAPCIPSSTPENNASLAAHLRVADNPNLGPDGVYKDFGPRFGMAYKLDSSTVLRGGYGLVYDNLQGAIQTLNDRMQAWPSNASLPLVFNNTGSPVQTMTQIVPTLSAANALPAVPTPWQQSGWYYDPHLKNHYSHQFNLEIQKQISSSLMASISYAGSVNRRLPLTGLMNNSPLSGQAGANRPFPWAGTQIMATSRGESNYNSLQLRAEKRMASGFAFGAGYTWSKSLDNGASGFFNTENGPGGASQVQNYNDLSQNYGLSGNSIAHIVYAWTLYELPFGKDKPYLNHGFASYVAGGWQANLNLSAHSGPPLSFADSGIDPANIGNSGTQIYARASITKSPKISHPTKNRAFDTTVFFHPRNEYGNTGRGIILGMPFDNLDFSLNKGISIADKAKLQFRAEFFNVFNIQNYGLPGTTFGGSNFGIITGLAAGSTPRQMQFSLRASF</sequence>
<dbReference type="Pfam" id="PF25183">
    <property type="entry name" value="OMP_b-brl_4"/>
    <property type="match status" value="1"/>
</dbReference>
<dbReference type="SUPFAM" id="SSF49464">
    <property type="entry name" value="Carboxypeptidase regulatory domain-like"/>
    <property type="match status" value="1"/>
</dbReference>
<evidence type="ECO:0000256" key="7">
    <source>
        <dbReference type="SAM" id="MobiDB-lite"/>
    </source>
</evidence>
<dbReference type="AlphaFoldDB" id="A0A4Q7Y115"/>
<dbReference type="InterPro" id="IPR008969">
    <property type="entry name" value="CarboxyPept-like_regulatory"/>
</dbReference>
<keyword evidence="10" id="KW-1185">Reference proteome</keyword>
<evidence type="ECO:0000256" key="6">
    <source>
        <dbReference type="ARBA" id="ARBA00023237"/>
    </source>
</evidence>
<comment type="caution">
    <text evidence="9">The sequence shown here is derived from an EMBL/GenBank/DDBJ whole genome shotgun (WGS) entry which is preliminary data.</text>
</comment>
<dbReference type="InterPro" id="IPR036942">
    <property type="entry name" value="Beta-barrel_TonB_sf"/>
</dbReference>
<keyword evidence="6" id="KW-0998">Cell outer membrane</keyword>
<dbReference type="OrthoDB" id="98064at2"/>
<dbReference type="GO" id="GO:0009279">
    <property type="term" value="C:cell outer membrane"/>
    <property type="evidence" value="ECO:0007669"/>
    <property type="project" value="UniProtKB-SubCell"/>
</dbReference>
<evidence type="ECO:0000259" key="8">
    <source>
        <dbReference type="Pfam" id="PF25183"/>
    </source>
</evidence>
<accession>A0A4Q7Y115</accession>
<reference evidence="9 10" key="1">
    <citation type="submission" date="2019-02" db="EMBL/GenBank/DDBJ databases">
        <title>Genomic Encyclopedia of Archaeal and Bacterial Type Strains, Phase II (KMG-II): from individual species to whole genera.</title>
        <authorList>
            <person name="Goeker M."/>
        </authorList>
    </citation>
    <scope>NUCLEOTIDE SEQUENCE [LARGE SCALE GENOMIC DNA]</scope>
    <source>
        <strain evidence="9 10">DSM 18101</strain>
    </source>
</reference>
<dbReference type="Gene3D" id="2.60.40.1120">
    <property type="entry name" value="Carboxypeptidase-like, regulatory domain"/>
    <property type="match status" value="1"/>
</dbReference>
<dbReference type="Pfam" id="PF13620">
    <property type="entry name" value="CarboxypepD_reg"/>
    <property type="match status" value="1"/>
</dbReference>
<keyword evidence="9" id="KW-0645">Protease</keyword>